<keyword evidence="2" id="KW-1185">Reference proteome</keyword>
<sequence>MTSISGLMSWFGIVVTYIRFYHGTKAQGINRKKFPYFSHLQPYAAWYAAIGCLVINFFSGWSVFLKDSWNSATFVTNYFPLMFFPVLYAGSWFWYTRYGPGAHVAPQDMDFQSGLAEVEAATYEEPPPAQLGRAYMAMGDVMRSSTPFHFFSARKR</sequence>
<accession>A0ACC1T2V4</accession>
<dbReference type="EMBL" id="JANHOG010000710">
    <property type="protein sequence ID" value="KAJ3552068.1"/>
    <property type="molecule type" value="Genomic_DNA"/>
</dbReference>
<proteinExistence type="predicted"/>
<evidence type="ECO:0000313" key="1">
    <source>
        <dbReference type="EMBL" id="KAJ3552068.1"/>
    </source>
</evidence>
<reference evidence="1" key="1">
    <citation type="submission" date="2022-07" db="EMBL/GenBank/DDBJ databases">
        <title>Genome Sequence of Phlebia brevispora.</title>
        <authorList>
            <person name="Buettner E."/>
        </authorList>
    </citation>
    <scope>NUCLEOTIDE SEQUENCE</scope>
    <source>
        <strain evidence="1">MPL23</strain>
    </source>
</reference>
<dbReference type="Proteomes" id="UP001148662">
    <property type="component" value="Unassembled WGS sequence"/>
</dbReference>
<evidence type="ECO:0000313" key="2">
    <source>
        <dbReference type="Proteomes" id="UP001148662"/>
    </source>
</evidence>
<protein>
    <submittedName>
        <fullName evidence="1">Uncharacterized protein</fullName>
    </submittedName>
</protein>
<organism evidence="1 2">
    <name type="scientific">Phlebia brevispora</name>
    <dbReference type="NCBI Taxonomy" id="194682"/>
    <lineage>
        <taxon>Eukaryota</taxon>
        <taxon>Fungi</taxon>
        <taxon>Dikarya</taxon>
        <taxon>Basidiomycota</taxon>
        <taxon>Agaricomycotina</taxon>
        <taxon>Agaricomycetes</taxon>
        <taxon>Polyporales</taxon>
        <taxon>Meruliaceae</taxon>
        <taxon>Phlebia</taxon>
    </lineage>
</organism>
<gene>
    <name evidence="1" type="ORF">NM688_g4354</name>
</gene>
<name>A0ACC1T2V4_9APHY</name>
<comment type="caution">
    <text evidence="1">The sequence shown here is derived from an EMBL/GenBank/DDBJ whole genome shotgun (WGS) entry which is preliminary data.</text>
</comment>